<protein>
    <submittedName>
        <fullName evidence="1">Uncharacterized protein</fullName>
    </submittedName>
</protein>
<organism evidence="1">
    <name type="scientific">Rhizophora mucronata</name>
    <name type="common">Asiatic mangrove</name>
    <dbReference type="NCBI Taxonomy" id="61149"/>
    <lineage>
        <taxon>Eukaryota</taxon>
        <taxon>Viridiplantae</taxon>
        <taxon>Streptophyta</taxon>
        <taxon>Embryophyta</taxon>
        <taxon>Tracheophyta</taxon>
        <taxon>Spermatophyta</taxon>
        <taxon>Magnoliopsida</taxon>
        <taxon>eudicotyledons</taxon>
        <taxon>Gunneridae</taxon>
        <taxon>Pentapetalae</taxon>
        <taxon>rosids</taxon>
        <taxon>fabids</taxon>
        <taxon>Malpighiales</taxon>
        <taxon>Rhizophoraceae</taxon>
        <taxon>Rhizophora</taxon>
    </lineage>
</organism>
<evidence type="ECO:0000313" key="1">
    <source>
        <dbReference type="EMBL" id="MBW82321.1"/>
    </source>
</evidence>
<proteinExistence type="predicted"/>
<sequence>MVLVQETKTMVYFFSQVQFLAGSFMSRTLSHLDCSLLKVILILPWLS</sequence>
<dbReference type="EMBL" id="GGEC01001838">
    <property type="protein sequence ID" value="MBW82321.1"/>
    <property type="molecule type" value="Transcribed_RNA"/>
</dbReference>
<reference evidence="1" key="1">
    <citation type="submission" date="2018-02" db="EMBL/GenBank/DDBJ databases">
        <title>Rhizophora mucronata_Transcriptome.</title>
        <authorList>
            <person name="Meera S.P."/>
            <person name="Sreeshan A."/>
            <person name="Augustine A."/>
        </authorList>
    </citation>
    <scope>NUCLEOTIDE SEQUENCE</scope>
    <source>
        <tissue evidence="1">Leaf</tissue>
    </source>
</reference>
<dbReference type="AlphaFoldDB" id="A0A2P2IM97"/>
<accession>A0A2P2IM97</accession>
<name>A0A2P2IM97_RHIMU</name>